<gene>
    <name evidence="2" type="ORF">E0L32_003754</name>
</gene>
<reference evidence="2 3" key="1">
    <citation type="submission" date="2019-06" db="EMBL/GenBank/DDBJ databases">
        <title>Draft genome sequence of the filamentous fungus Phialemoniopsis curvata isolated from diesel fuel.</title>
        <authorList>
            <person name="Varaljay V.A."/>
            <person name="Lyon W.J."/>
            <person name="Crouch A.L."/>
            <person name="Drake C.E."/>
            <person name="Hollomon J.M."/>
            <person name="Nadeau L.J."/>
            <person name="Nunn H.S."/>
            <person name="Stevenson B.S."/>
            <person name="Bojanowski C.L."/>
            <person name="Crookes-Goodson W.J."/>
        </authorList>
    </citation>
    <scope>NUCLEOTIDE SEQUENCE [LARGE SCALE GENOMIC DNA]</scope>
    <source>
        <strain evidence="2 3">D216</strain>
    </source>
</reference>
<sequence length="274" mass="30898">MEPHSYGLGRGEALPNYLGMFFTFADQAGAILVCRNHERITNEAKALELVSEATTIPVPKLLEHGIHADGRRYLVTELVEGVSLNAFPRPCSKPRNEQHTTDQSLPCQACSDQAYSNAAEFIERTVLPQLADLKARSRGIDGFVMPPSWLSPVEVPWKGKTSWKTLPLQQPDYVFQHGDMAAHNLIMDPCTLQPKALIDWEFAGYFPAGMERWVGSLDPEAYLRRRNGRAHVIAEFLAEEFLECCDKWHDRDELDELVRAGDLPNPDELKDARI</sequence>
<name>A0A507BIP3_9PEZI</name>
<dbReference type="InterPro" id="IPR011009">
    <property type="entry name" value="Kinase-like_dom_sf"/>
</dbReference>
<dbReference type="AlphaFoldDB" id="A0A507BIP3"/>
<dbReference type="Pfam" id="PF01636">
    <property type="entry name" value="APH"/>
    <property type="match status" value="1"/>
</dbReference>
<keyword evidence="3" id="KW-1185">Reference proteome</keyword>
<dbReference type="InParanoid" id="A0A507BIP3"/>
<protein>
    <recommendedName>
        <fullName evidence="1">Aminoglycoside phosphotransferase domain-containing protein</fullName>
    </recommendedName>
</protein>
<evidence type="ECO:0000259" key="1">
    <source>
        <dbReference type="Pfam" id="PF01636"/>
    </source>
</evidence>
<dbReference type="RefSeq" id="XP_030998171.1">
    <property type="nucleotide sequence ID" value="XM_031138089.1"/>
</dbReference>
<dbReference type="STRING" id="1093900.A0A507BIP3"/>
<organism evidence="2 3">
    <name type="scientific">Thyridium curvatum</name>
    <dbReference type="NCBI Taxonomy" id="1093900"/>
    <lineage>
        <taxon>Eukaryota</taxon>
        <taxon>Fungi</taxon>
        <taxon>Dikarya</taxon>
        <taxon>Ascomycota</taxon>
        <taxon>Pezizomycotina</taxon>
        <taxon>Sordariomycetes</taxon>
        <taxon>Sordariomycetidae</taxon>
        <taxon>Thyridiales</taxon>
        <taxon>Thyridiaceae</taxon>
        <taxon>Thyridium</taxon>
    </lineage>
</organism>
<feature type="domain" description="Aminoglycoside phosphotransferase" evidence="1">
    <location>
        <begin position="36"/>
        <end position="216"/>
    </location>
</feature>
<dbReference type="SUPFAM" id="SSF56112">
    <property type="entry name" value="Protein kinase-like (PK-like)"/>
    <property type="match status" value="1"/>
</dbReference>
<proteinExistence type="predicted"/>
<dbReference type="InterPro" id="IPR051678">
    <property type="entry name" value="AGP_Transferase"/>
</dbReference>
<dbReference type="PANTHER" id="PTHR21310:SF58">
    <property type="entry name" value="AMINOGLYCOSIDE PHOSPHOTRANSFERASE DOMAIN-CONTAINING PROTEIN"/>
    <property type="match status" value="1"/>
</dbReference>
<dbReference type="InterPro" id="IPR002575">
    <property type="entry name" value="Aminoglycoside_PTrfase"/>
</dbReference>
<dbReference type="PANTHER" id="PTHR21310">
    <property type="entry name" value="AMINOGLYCOSIDE PHOSPHOTRANSFERASE-RELATED-RELATED"/>
    <property type="match status" value="1"/>
</dbReference>
<accession>A0A507BIP3</accession>
<evidence type="ECO:0000313" key="3">
    <source>
        <dbReference type="Proteomes" id="UP000319257"/>
    </source>
</evidence>
<comment type="caution">
    <text evidence="2">The sequence shown here is derived from an EMBL/GenBank/DDBJ whole genome shotgun (WGS) entry which is preliminary data.</text>
</comment>
<dbReference type="Proteomes" id="UP000319257">
    <property type="component" value="Unassembled WGS sequence"/>
</dbReference>
<dbReference type="EMBL" id="SKBQ01000017">
    <property type="protein sequence ID" value="TPX16460.1"/>
    <property type="molecule type" value="Genomic_DNA"/>
</dbReference>
<dbReference type="GeneID" id="41971201"/>
<evidence type="ECO:0000313" key="2">
    <source>
        <dbReference type="EMBL" id="TPX16460.1"/>
    </source>
</evidence>
<dbReference type="OrthoDB" id="2906425at2759"/>